<dbReference type="InterPro" id="IPR025789">
    <property type="entry name" value="DOT1_dom"/>
</dbReference>
<feature type="compositionally biased region" description="Low complexity" evidence="12">
    <location>
        <begin position="20"/>
        <end position="43"/>
    </location>
</feature>
<dbReference type="GO" id="GO:0032259">
    <property type="term" value="P:methylation"/>
    <property type="evidence" value="ECO:0007669"/>
    <property type="project" value="UniProtKB-KW"/>
</dbReference>
<feature type="region of interest" description="Disordered" evidence="12">
    <location>
        <begin position="527"/>
        <end position="549"/>
    </location>
</feature>
<name>A0A9P0QVP9_9ASCO</name>
<evidence type="ECO:0000256" key="2">
    <source>
        <dbReference type="ARBA" id="ARBA00012190"/>
    </source>
</evidence>
<evidence type="ECO:0000256" key="4">
    <source>
        <dbReference type="ARBA" id="ARBA00022603"/>
    </source>
</evidence>
<protein>
    <recommendedName>
        <fullName evidence="3 11">Histone-lysine N-methyltransferase, H3 lysine-79 specific</fullName>
        <ecNumber evidence="2 11">2.1.1.360</ecNumber>
    </recommendedName>
    <alternativeName>
        <fullName evidence="9 11">Histone H3-K79 methyltransferase</fullName>
    </alternativeName>
</protein>
<dbReference type="GO" id="GO:0006281">
    <property type="term" value="P:DNA repair"/>
    <property type="evidence" value="ECO:0007669"/>
    <property type="project" value="TreeGrafter"/>
</dbReference>
<dbReference type="InterPro" id="IPR029063">
    <property type="entry name" value="SAM-dependent_MTases_sf"/>
</dbReference>
<dbReference type="Gene3D" id="1.10.260.170">
    <property type="match status" value="2"/>
</dbReference>
<accession>A0A9P0QVP9</accession>
<reference evidence="14" key="1">
    <citation type="submission" date="2022-03" db="EMBL/GenBank/DDBJ databases">
        <authorList>
            <person name="Legras J.-L."/>
            <person name="Devillers H."/>
            <person name="Grondin C."/>
        </authorList>
    </citation>
    <scope>NUCLEOTIDE SEQUENCE</scope>
    <source>
        <strain evidence="14">CLIB 1423</strain>
    </source>
</reference>
<gene>
    <name evidence="14" type="ORF">CLIB1423_36S00408</name>
</gene>
<evidence type="ECO:0000313" key="15">
    <source>
        <dbReference type="Proteomes" id="UP000837801"/>
    </source>
</evidence>
<dbReference type="EMBL" id="CAKXYY010000036">
    <property type="protein sequence ID" value="CAH2355856.1"/>
    <property type="molecule type" value="Genomic_DNA"/>
</dbReference>
<proteinExistence type="inferred from homology"/>
<comment type="activity regulation">
    <text evidence="11">Ubiquitination of histone H2B to form H2BK123ub1 is required for efficient DOT1 methyltransferase activity on histone H3.</text>
</comment>
<feature type="region of interest" description="Disordered" evidence="12">
    <location>
        <begin position="590"/>
        <end position="618"/>
    </location>
</feature>
<feature type="region of interest" description="Disordered" evidence="12">
    <location>
        <begin position="853"/>
        <end position="877"/>
    </location>
</feature>
<evidence type="ECO:0000256" key="11">
    <source>
        <dbReference type="RuleBase" id="RU271113"/>
    </source>
</evidence>
<evidence type="ECO:0000259" key="13">
    <source>
        <dbReference type="PROSITE" id="PS51569"/>
    </source>
</evidence>
<feature type="compositionally biased region" description="Basic and acidic residues" evidence="12">
    <location>
        <begin position="527"/>
        <end position="543"/>
    </location>
</feature>
<dbReference type="AlphaFoldDB" id="A0A9P0QVP9"/>
<evidence type="ECO:0000256" key="7">
    <source>
        <dbReference type="ARBA" id="ARBA00022853"/>
    </source>
</evidence>
<keyword evidence="6 11" id="KW-0949">S-adenosyl-L-methionine</keyword>
<feature type="compositionally biased region" description="Acidic residues" evidence="12">
    <location>
        <begin position="356"/>
        <end position="377"/>
    </location>
</feature>
<feature type="region of interest" description="Disordered" evidence="12">
    <location>
        <begin position="19"/>
        <end position="61"/>
    </location>
</feature>
<evidence type="ECO:0000256" key="6">
    <source>
        <dbReference type="ARBA" id="ARBA00022691"/>
    </source>
</evidence>
<evidence type="ECO:0000256" key="8">
    <source>
        <dbReference type="ARBA" id="ARBA00023242"/>
    </source>
</evidence>
<comment type="function">
    <text evidence="11">Histone methyltransferase that specifically trimethylates histone H3 to form H3K79me3. This methylation is required for telomere silencing and for the pachytene checkpoint during the meiotic cell cycle by allowing the recruitment of RAD9 to double strand breaks. Nucleosomes are preferred as substrate compared to free histone.</text>
</comment>
<keyword evidence="5 11" id="KW-0808">Transferase</keyword>
<comment type="miscellaneous">
    <text evidence="11">In contrast to other lysine histone methyltransferases, it does not contain a SET domain, suggesting the existence of another mechanism for methylation of lysine residues of histones.</text>
</comment>
<evidence type="ECO:0000256" key="1">
    <source>
        <dbReference type="ARBA" id="ARBA00004123"/>
    </source>
</evidence>
<keyword evidence="8 11" id="KW-0539">Nucleus</keyword>
<feature type="compositionally biased region" description="Acidic residues" evidence="12">
    <location>
        <begin position="594"/>
        <end position="618"/>
    </location>
</feature>
<dbReference type="Pfam" id="PF08123">
    <property type="entry name" value="DOT1"/>
    <property type="match status" value="1"/>
</dbReference>
<dbReference type="Proteomes" id="UP000837801">
    <property type="component" value="Unassembled WGS sequence"/>
</dbReference>
<comment type="similarity">
    <text evidence="11">Belongs to the class I-like SAM-binding methyltransferase superfamily. DOT1 family.</text>
</comment>
<sequence length="1135" mass="131371">MQVTELKLRLPENGKKINVFDSSSSTGSSTHDSSSESFHSGLSTPFSSRASPEFESAKTANVNDQKATIDITFSEDLTRSGLLKQYPSIKYQEIKLLAKSNLKVWSQGEILYIFKRVSNDKLVEESELPVRKVSEITKKTGEIARVIDREREIKEGGMDVYGIWTSEETAVLIWTSSYDLTLTTLRILLPNKTPEEIRGKLLQISGNTFWTKPELKYVEKCIQSDSNLVDIARELPVRTQSVVKSKVAYIKKKLQVIRFIEESDDLTRETVVRAYPNLQNLIQFVRKEDITISSELSTGEKKLLAIKAFSQDEDLDQIGKEFPFRSQERVNEELLRLNPDFIKEQAIVNEIDCEETEQKEEEEEEGEEAEELENLEEDANKTSELDIRRHNFKSSVDELVYYAKWFASDKFSSGSRSTRRMKRNRSINEELTLLEEEVENIPKKVVKELTPEEIQARRIKWELTKRKREENERKRKQKIKEEKERRQKMIELGLIIPPKRVPVKSNIEHLKEEAEYFQSVTGNFKPIEEGETRNRKQTKKFEPEFSVSKKVNERQRKKLLQLKLIKDIKKRKSQVKKVKKVKRIKKAKVKVEQDADESEESDEGEEDDDLEVEVDEEEENVVSPFDPYDINTDTHIPLFQRQLFVQEINEYNPYLPELHFVHSSGAIRNETDEIPYIDCMAADVVTKHYKSYNDLPITFPPLMSSNRKEFNPLNKVRLRYLLYPQHSELFILAEPKGEELDPIIEMQKLFQIHFALYFSHSEKIKEIIINDYCRGLDESIENNDFAKFMTIVDMWNTLMIKLSPNLSTESHKFEGDLNEEVRIYLQYDNLKPPSDEDLKLAVFLDEMEYSLDDEEDSPEFEHGPPAATGIEPKPETSVKIEKPDDYEIQYTESNFVSNFFKHLNSKTEISRFCLQQILLKVYSRVVSPDSHKLRSYKAFTAEVYGELLPSFTSEVLTKVDLRPAQKFYDLGSGVGNTTLQAALEFGAQVSGGCELMGHASYLTNLQDIVLQKKLSVLGLKKLPLTWALSQSFVDNSSVKKVIVDCDVIIVNNYLFDENLNAEVGQLLSGLKPGTKIISLRNFIRPRYKATLNSTIFDYLRVEKHEMSDFLSVSWTANKVPYFISTVQPEICPEYL</sequence>
<comment type="catalytic activity">
    <reaction evidence="10 11">
        <text>L-lysyl(79)-[histone H3] + 3 S-adenosyl-L-methionine = N(6),N(6),N(6)-trimethyl-L-lysyl(79)-[histone H3] + 3 S-adenosyl-L-homocysteine + 3 H(+)</text>
        <dbReference type="Rhea" id="RHEA:60328"/>
        <dbReference type="Rhea" id="RHEA-COMP:15549"/>
        <dbReference type="Rhea" id="RHEA-COMP:15552"/>
        <dbReference type="ChEBI" id="CHEBI:15378"/>
        <dbReference type="ChEBI" id="CHEBI:29969"/>
        <dbReference type="ChEBI" id="CHEBI:57856"/>
        <dbReference type="ChEBI" id="CHEBI:59789"/>
        <dbReference type="ChEBI" id="CHEBI:61961"/>
        <dbReference type="EC" id="2.1.1.360"/>
    </reaction>
</comment>
<dbReference type="GO" id="GO:0005634">
    <property type="term" value="C:nucleus"/>
    <property type="evidence" value="ECO:0007669"/>
    <property type="project" value="UniProtKB-SubCell"/>
</dbReference>
<dbReference type="InterPro" id="IPR030445">
    <property type="entry name" value="H3-K79_meTrfase"/>
</dbReference>
<dbReference type="PANTHER" id="PTHR21451">
    <property type="entry name" value="HISTONE H3 METHYLTRANSFERASE"/>
    <property type="match status" value="1"/>
</dbReference>
<comment type="caution">
    <text evidence="14">The sequence shown here is derived from an EMBL/GenBank/DDBJ whole genome shotgun (WGS) entry which is preliminary data.</text>
</comment>
<comment type="subcellular location">
    <subcellularLocation>
        <location evidence="1 11">Nucleus</location>
    </subcellularLocation>
</comment>
<dbReference type="PANTHER" id="PTHR21451:SF0">
    <property type="entry name" value="HISTONE-LYSINE N-METHYLTRANSFERASE, H3 LYSINE-79 SPECIFIC"/>
    <property type="match status" value="1"/>
</dbReference>
<dbReference type="PROSITE" id="PS51569">
    <property type="entry name" value="DOT1"/>
    <property type="match status" value="1"/>
</dbReference>
<evidence type="ECO:0000256" key="9">
    <source>
        <dbReference type="ARBA" id="ARBA00029821"/>
    </source>
</evidence>
<dbReference type="OrthoDB" id="443402at2759"/>
<dbReference type="GO" id="GO:0140956">
    <property type="term" value="F:histone H3K79 trimethyltransferase activity"/>
    <property type="evidence" value="ECO:0007669"/>
    <property type="project" value="UniProtKB-EC"/>
</dbReference>
<evidence type="ECO:0000256" key="3">
    <source>
        <dbReference type="ARBA" id="ARBA00020987"/>
    </source>
</evidence>
<evidence type="ECO:0000256" key="5">
    <source>
        <dbReference type="ARBA" id="ARBA00022679"/>
    </source>
</evidence>
<dbReference type="GO" id="GO:0000077">
    <property type="term" value="P:DNA damage checkpoint signaling"/>
    <property type="evidence" value="ECO:0007669"/>
    <property type="project" value="TreeGrafter"/>
</dbReference>
<feature type="region of interest" description="Disordered" evidence="12">
    <location>
        <begin position="356"/>
        <end position="381"/>
    </location>
</feature>
<organism evidence="14 15">
    <name type="scientific">[Candida] railenensis</name>
    <dbReference type="NCBI Taxonomy" id="45579"/>
    <lineage>
        <taxon>Eukaryota</taxon>
        <taxon>Fungi</taxon>
        <taxon>Dikarya</taxon>
        <taxon>Ascomycota</taxon>
        <taxon>Saccharomycotina</taxon>
        <taxon>Pichiomycetes</taxon>
        <taxon>Debaryomycetaceae</taxon>
        <taxon>Kurtzmaniella</taxon>
    </lineage>
</organism>
<evidence type="ECO:0000256" key="10">
    <source>
        <dbReference type="ARBA" id="ARBA00047770"/>
    </source>
</evidence>
<dbReference type="SUPFAM" id="SSF53335">
    <property type="entry name" value="S-adenosyl-L-methionine-dependent methyltransferases"/>
    <property type="match status" value="1"/>
</dbReference>
<dbReference type="EC" id="2.1.1.360" evidence="2 11"/>
<dbReference type="Gene3D" id="3.40.50.150">
    <property type="entry name" value="Vaccinia Virus protein VP39"/>
    <property type="match status" value="1"/>
</dbReference>
<evidence type="ECO:0000256" key="12">
    <source>
        <dbReference type="SAM" id="MobiDB-lite"/>
    </source>
</evidence>
<evidence type="ECO:0000313" key="14">
    <source>
        <dbReference type="EMBL" id="CAH2355856.1"/>
    </source>
</evidence>
<keyword evidence="15" id="KW-1185">Reference proteome</keyword>
<keyword evidence="7 11" id="KW-0156">Chromatin regulator</keyword>
<keyword evidence="4 11" id="KW-0489">Methyltransferase</keyword>
<feature type="domain" description="DOT1" evidence="13">
    <location>
        <begin position="821"/>
        <end position="1135"/>
    </location>
</feature>